<dbReference type="GO" id="GO:0016020">
    <property type="term" value="C:membrane"/>
    <property type="evidence" value="ECO:0007669"/>
    <property type="project" value="UniProtKB-SubCell"/>
</dbReference>
<keyword evidence="3" id="KW-1133">Transmembrane helix</keyword>
<name>A0A0B2SHE2_GLYSO</name>
<dbReference type="InterPro" id="IPR014710">
    <property type="entry name" value="RmlC-like_jellyroll"/>
</dbReference>
<evidence type="ECO:0000256" key="1">
    <source>
        <dbReference type="ARBA" id="ARBA00023286"/>
    </source>
</evidence>
<dbReference type="GO" id="GO:0034220">
    <property type="term" value="P:monoatomic ion transmembrane transport"/>
    <property type="evidence" value="ECO:0007669"/>
    <property type="project" value="UniProtKB-KW"/>
</dbReference>
<feature type="domain" description="Cyclic nucleotide-binding" evidence="4">
    <location>
        <begin position="548"/>
        <end position="616"/>
    </location>
</feature>
<protein>
    <submittedName>
        <fullName evidence="5">Putative cyclic nucleotide-gated ion channel 20, chloroplastic</fullName>
    </submittedName>
</protein>
<dbReference type="EMBL" id="KN643869">
    <property type="protein sequence ID" value="KHN43679.1"/>
    <property type="molecule type" value="Genomic_DNA"/>
</dbReference>
<feature type="transmembrane region" description="Helical" evidence="3">
    <location>
        <begin position="208"/>
        <end position="229"/>
    </location>
</feature>
<evidence type="ECO:0000256" key="2">
    <source>
        <dbReference type="ARBA" id="ARBA00023303"/>
    </source>
</evidence>
<dbReference type="SMART" id="SM00100">
    <property type="entry name" value="cNMP"/>
    <property type="match status" value="1"/>
</dbReference>
<proteinExistence type="predicted"/>
<keyword evidence="1" id="KW-0813">Transport</keyword>
<dbReference type="AlphaFoldDB" id="A0A0B2SHE2"/>
<dbReference type="Gene3D" id="1.10.287.630">
    <property type="entry name" value="Helix hairpin bin"/>
    <property type="match status" value="1"/>
</dbReference>
<accession>A0A0B2SHE2</accession>
<dbReference type="Gene3D" id="2.60.120.10">
    <property type="entry name" value="Jelly Rolls"/>
    <property type="match status" value="1"/>
</dbReference>
<gene>
    <name evidence="5" type="ORF">glysoja_027745</name>
</gene>
<reference evidence="5" key="1">
    <citation type="submission" date="2014-07" db="EMBL/GenBank/DDBJ databases">
        <title>Identification of a novel salt tolerance gene in wild soybean by whole-genome sequencing.</title>
        <authorList>
            <person name="Lam H.-M."/>
            <person name="Qi X."/>
            <person name="Li M.-W."/>
            <person name="Liu X."/>
            <person name="Xie M."/>
            <person name="Ni M."/>
            <person name="Xu X."/>
        </authorList>
    </citation>
    <scope>NUCLEOTIDE SEQUENCE [LARGE SCALE GENOMIC DNA]</scope>
    <source>
        <tissue evidence="5">Root</tissue>
    </source>
</reference>
<dbReference type="InterPro" id="IPR000595">
    <property type="entry name" value="cNMP-bd_dom"/>
</dbReference>
<dbReference type="PROSITE" id="PS50042">
    <property type="entry name" value="CNMP_BINDING_3"/>
    <property type="match status" value="1"/>
</dbReference>
<sequence>MAHFEKDEVPMLSETHAQLSDEVVDSNFRRLVSRTQSASISIPMASLESYEKETSLVGHTGPLRSVRKTPFVQMSGPLYATNGTGNLSRQNIVATRTKVVESKTEKFSTFNGTDENRWDNDYNRKNEHLMRSGQLGMCNDPYCTTCPTYFKASQPRARRTSAIFDPKFHNNLYGDAKGFGRKLYSFFSSYVPGVMNPHAKFVQQWNKILAIFCLVAIFVDPLFFFLIYVKKDDKCIAINWTMTTTLVLFRSINDLIYFFNILVQFRLAYVSPESRVVGAGDLVDHPKKIALNYLKGYFFIDLFVVLPLPQIMISFVLRKYLGISGENFAKNLLRAAILLQYFPRLFRFLPLLIGQSPTGFIFESTSLVCSDRASDQSELWNKNVNATACLDSSSGAFPYGIYVHVVPLTIETRVVKKYVFALFWGFQQISTLAGNQTPSYFEWEVLFTMAIIGLGLLLFALLIGNIQNFLQALGRRRLEMQLRGRDVEQWMSHRRLPEDLRRRVRQAERYSWAATRGVNEEILLENLPEDLQTDIRRHLFKFVKKVRIFSLMDEPILDAICERLKQKTYIKGSKVLSQGGLVEKMVFVVRGKLESFGDDGTIVPLSEGDACGEELLTWYLEHSSVSTDGKKLRVQGQRFLSNRTIRCLTNVEAFSLHAADLEELTILFTRFLRNPHVLGALRNVSPYWRSLAANRIQVAWRYRKKRLSRANTSQSNQTLMS</sequence>
<keyword evidence="2" id="KW-0407">Ion channel</keyword>
<evidence type="ECO:0000313" key="5">
    <source>
        <dbReference type="EMBL" id="KHN43679.1"/>
    </source>
</evidence>
<feature type="transmembrane region" description="Helical" evidence="3">
    <location>
        <begin position="296"/>
        <end position="317"/>
    </location>
</feature>
<dbReference type="SUPFAM" id="SSF81324">
    <property type="entry name" value="Voltage-gated potassium channels"/>
    <property type="match status" value="1"/>
</dbReference>
<keyword evidence="1" id="KW-1071">Ligand-gated ion channel</keyword>
<dbReference type="Proteomes" id="UP000053555">
    <property type="component" value="Unassembled WGS sequence"/>
</dbReference>
<dbReference type="SUPFAM" id="SSF51206">
    <property type="entry name" value="cAMP-binding domain-like"/>
    <property type="match status" value="1"/>
</dbReference>
<keyword evidence="3" id="KW-0812">Transmembrane</keyword>
<dbReference type="CDD" id="cd00038">
    <property type="entry name" value="CAP_ED"/>
    <property type="match status" value="1"/>
</dbReference>
<dbReference type="InterPro" id="IPR018490">
    <property type="entry name" value="cNMP-bd_dom_sf"/>
</dbReference>
<evidence type="ECO:0000256" key="3">
    <source>
        <dbReference type="SAM" id="Phobius"/>
    </source>
</evidence>
<evidence type="ECO:0000259" key="4">
    <source>
        <dbReference type="PROSITE" id="PS50042"/>
    </source>
</evidence>
<dbReference type="PANTHER" id="PTHR45651:SF38">
    <property type="entry name" value="CYCLIC NUCLEOTIDE-GATED CATION CHANNEL PROTEIN"/>
    <property type="match status" value="1"/>
</dbReference>
<feature type="transmembrane region" description="Helical" evidence="3">
    <location>
        <begin position="236"/>
        <end position="259"/>
    </location>
</feature>
<keyword evidence="3" id="KW-0472">Membrane</keyword>
<keyword evidence="1" id="KW-0406">Ion transport</keyword>
<feature type="transmembrane region" description="Helical" evidence="3">
    <location>
        <begin position="446"/>
        <end position="470"/>
    </location>
</feature>
<organism evidence="5">
    <name type="scientific">Glycine soja</name>
    <name type="common">Wild soybean</name>
    <dbReference type="NCBI Taxonomy" id="3848"/>
    <lineage>
        <taxon>Eukaryota</taxon>
        <taxon>Viridiplantae</taxon>
        <taxon>Streptophyta</taxon>
        <taxon>Embryophyta</taxon>
        <taxon>Tracheophyta</taxon>
        <taxon>Spermatophyta</taxon>
        <taxon>Magnoliopsida</taxon>
        <taxon>eudicotyledons</taxon>
        <taxon>Gunneridae</taxon>
        <taxon>Pentapetalae</taxon>
        <taxon>rosids</taxon>
        <taxon>fabids</taxon>
        <taxon>Fabales</taxon>
        <taxon>Fabaceae</taxon>
        <taxon>Papilionoideae</taxon>
        <taxon>50 kb inversion clade</taxon>
        <taxon>NPAAA clade</taxon>
        <taxon>indigoferoid/millettioid clade</taxon>
        <taxon>Phaseoleae</taxon>
        <taxon>Glycine</taxon>
        <taxon>Glycine subgen. Soja</taxon>
    </lineage>
</organism>
<dbReference type="PANTHER" id="PTHR45651">
    <property type="entry name" value="CYCLIC NUCLEOTIDE-GATED ION CHANNEL 15-RELATED-RELATED"/>
    <property type="match status" value="1"/>
</dbReference>